<feature type="transmembrane region" description="Helical" evidence="1">
    <location>
        <begin position="40"/>
        <end position="59"/>
    </location>
</feature>
<gene>
    <name evidence="2" type="ORF">ACFSSE_15710</name>
</gene>
<keyword evidence="1" id="KW-0472">Membrane</keyword>
<evidence type="ECO:0000313" key="3">
    <source>
        <dbReference type="Proteomes" id="UP001597546"/>
    </source>
</evidence>
<dbReference type="RefSeq" id="WP_379042223.1">
    <property type="nucleotide sequence ID" value="NZ_JBHSKW010000020.1"/>
</dbReference>
<proteinExistence type="predicted"/>
<evidence type="ECO:0000256" key="1">
    <source>
        <dbReference type="SAM" id="Phobius"/>
    </source>
</evidence>
<feature type="transmembrane region" description="Helical" evidence="1">
    <location>
        <begin position="65"/>
        <end position="84"/>
    </location>
</feature>
<comment type="caution">
    <text evidence="2">The sequence shown here is derived from an EMBL/GenBank/DDBJ whole genome shotgun (WGS) entry which is preliminary data.</text>
</comment>
<accession>A0ABW5TWP0</accession>
<dbReference type="EMBL" id="JBHULV010000052">
    <property type="protein sequence ID" value="MFD2733155.1"/>
    <property type="molecule type" value="Genomic_DNA"/>
</dbReference>
<keyword evidence="1" id="KW-1133">Transmembrane helix</keyword>
<organism evidence="2 3">
    <name type="scientific">Pedobacter alpinus</name>
    <dbReference type="NCBI Taxonomy" id="1590643"/>
    <lineage>
        <taxon>Bacteria</taxon>
        <taxon>Pseudomonadati</taxon>
        <taxon>Bacteroidota</taxon>
        <taxon>Sphingobacteriia</taxon>
        <taxon>Sphingobacteriales</taxon>
        <taxon>Sphingobacteriaceae</taxon>
        <taxon>Pedobacter</taxon>
    </lineage>
</organism>
<name>A0ABW5TWP0_9SPHI</name>
<evidence type="ECO:0000313" key="2">
    <source>
        <dbReference type="EMBL" id="MFD2733155.1"/>
    </source>
</evidence>
<keyword evidence="3" id="KW-1185">Reference proteome</keyword>
<feature type="transmembrane region" description="Helical" evidence="1">
    <location>
        <begin position="127"/>
        <end position="145"/>
    </location>
</feature>
<reference evidence="3" key="1">
    <citation type="journal article" date="2019" name="Int. J. Syst. Evol. Microbiol.">
        <title>The Global Catalogue of Microorganisms (GCM) 10K type strain sequencing project: providing services to taxonomists for standard genome sequencing and annotation.</title>
        <authorList>
            <consortium name="The Broad Institute Genomics Platform"/>
            <consortium name="The Broad Institute Genome Sequencing Center for Infectious Disease"/>
            <person name="Wu L."/>
            <person name="Ma J."/>
        </authorList>
    </citation>
    <scope>NUCLEOTIDE SEQUENCE [LARGE SCALE GENOMIC DNA]</scope>
    <source>
        <strain evidence="3">KCTC 42456</strain>
    </source>
</reference>
<keyword evidence="1" id="KW-0812">Transmembrane</keyword>
<dbReference type="Proteomes" id="UP001597546">
    <property type="component" value="Unassembled WGS sequence"/>
</dbReference>
<feature type="transmembrane region" description="Helical" evidence="1">
    <location>
        <begin position="151"/>
        <end position="171"/>
    </location>
</feature>
<sequence length="200" mass="23804">MKDFDSLVGIWNEQKTAPVVNYKEIIVQYKASRNKLSYKLFYEVLAMLFALLMITYIAYTVEFDFWTTHLGLAVVISCCLYFIVMQVVNIKKIANSNTLFDKPQDHIKFIQQFRAARHTQHTRNYKIYTLSLTAGLALYFVEFFYKLSPWVMAVVVITTIAWFLAYYFYFLKQYVKKENQKFEEMISDLERLDAQFKDVE</sequence>
<protein>
    <submittedName>
        <fullName evidence="2">Uncharacterized protein</fullName>
    </submittedName>
</protein>